<dbReference type="PANTHER" id="PTHR35391:SF5">
    <property type="entry name" value="DUF6590 DOMAIN-CONTAINING PROTEIN"/>
    <property type="match status" value="1"/>
</dbReference>
<sequence>MESSERLASFPPKAYGKLQTPHKFFKVGRVFQSDDELIYVVAREGYSSSTCCELQYVGQSSNIDCSLPNIAALCLLDCPIKSPSDNQYQLILECPRDEVLPIYHFDCSKWLVLNHQIEVYKIGRVDRKSIKRLEAMFAAFSTPSETITSTTVGSTELKSTRMERTEIEITEMKRTEMERNEVKRTEMESTAMERTEMEKPGVESTEIEASTLKAAALFSAASYANKTSSPAETSYDMTSISKRRSNNTVSTDWSGWEYNKDMGYVASRINKSGKEDPQYSGISSPPRMQTPPMESLWKDLRVALPLYENKVKGEEEISQEEGIKLAPGSHTEVSQDHTPSYNSYMAQYADLAFSHTPKPSISAHKYQEQIATGPQIQINALPRLKLWEEFKVHHSKHFKPGYVFKIVWSEPEGETISRQRELISGYSRMAESKYGELVYTSIRRFIIMASYEGHSICLPIYTYGGRGTAKSGVVPDHHAIIYSMRRRTSDRDPPRKSNGEQELVNAPIRIEPKSPRDVLHEMSRLNYAKAYTVEHNVKVAFIGRVHEDSKLTLQKDYLKIQGTPFSDNTSEPSGSNLDPNDGDNEALNGDDGTVSDIDVARANGARSESNEEVPEPELQPEPQPW</sequence>
<evidence type="ECO:0000259" key="2">
    <source>
        <dbReference type="Pfam" id="PF20233"/>
    </source>
</evidence>
<gene>
    <name evidence="3" type="ORF">VE01_03611</name>
</gene>
<dbReference type="RefSeq" id="XP_059319862.1">
    <property type="nucleotide sequence ID" value="XM_059463546.1"/>
</dbReference>
<dbReference type="STRING" id="342668.A0A1B8GRS0"/>
<dbReference type="EMBL" id="KV460216">
    <property type="protein sequence ID" value="OBT98523.2"/>
    <property type="molecule type" value="Genomic_DNA"/>
</dbReference>
<feature type="compositionally biased region" description="Basic and acidic residues" evidence="1">
    <location>
        <begin position="487"/>
        <end position="499"/>
    </location>
</feature>
<feature type="compositionally biased region" description="Polar residues" evidence="1">
    <location>
        <begin position="563"/>
        <end position="578"/>
    </location>
</feature>
<feature type="region of interest" description="Disordered" evidence="1">
    <location>
        <begin position="562"/>
        <end position="625"/>
    </location>
</feature>
<keyword evidence="4" id="KW-1185">Reference proteome</keyword>
<dbReference type="PANTHER" id="PTHR35391">
    <property type="entry name" value="C2H2-TYPE DOMAIN-CONTAINING PROTEIN-RELATED"/>
    <property type="match status" value="1"/>
</dbReference>
<feature type="region of interest" description="Disordered" evidence="1">
    <location>
        <begin position="485"/>
        <end position="506"/>
    </location>
</feature>
<reference evidence="4" key="2">
    <citation type="journal article" date="2018" name="Nat. Commun.">
        <title>Extreme sensitivity to ultraviolet light in the fungal pathogen causing white-nose syndrome of bats.</title>
        <authorList>
            <person name="Palmer J.M."/>
            <person name="Drees K.P."/>
            <person name="Foster J.T."/>
            <person name="Lindner D.L."/>
        </authorList>
    </citation>
    <scope>NUCLEOTIDE SEQUENCE [LARGE SCALE GENOMIC DNA]</scope>
    <source>
        <strain evidence="4">UAMH 10579</strain>
    </source>
</reference>
<evidence type="ECO:0000313" key="3">
    <source>
        <dbReference type="EMBL" id="OBT98523.2"/>
    </source>
</evidence>
<feature type="domain" description="DUF6590" evidence="2">
    <location>
        <begin position="395"/>
        <end position="553"/>
    </location>
</feature>
<accession>A0A1B8GRS0</accession>
<dbReference type="AlphaFoldDB" id="A0A1B8GRS0"/>
<evidence type="ECO:0000313" key="4">
    <source>
        <dbReference type="Proteomes" id="UP000091956"/>
    </source>
</evidence>
<dbReference type="InterPro" id="IPR046497">
    <property type="entry name" value="DUF6590"/>
</dbReference>
<organism evidence="3 4">
    <name type="scientific">Pseudogymnoascus verrucosus</name>
    <dbReference type="NCBI Taxonomy" id="342668"/>
    <lineage>
        <taxon>Eukaryota</taxon>
        <taxon>Fungi</taxon>
        <taxon>Dikarya</taxon>
        <taxon>Ascomycota</taxon>
        <taxon>Pezizomycotina</taxon>
        <taxon>Leotiomycetes</taxon>
        <taxon>Thelebolales</taxon>
        <taxon>Thelebolaceae</taxon>
        <taxon>Pseudogymnoascus</taxon>
    </lineage>
</organism>
<dbReference type="Pfam" id="PF20233">
    <property type="entry name" value="DUF6590"/>
    <property type="match status" value="1"/>
</dbReference>
<reference evidence="3 4" key="1">
    <citation type="submission" date="2016-03" db="EMBL/GenBank/DDBJ databases">
        <title>Comparative genomics of Pseudogymnoascus destructans, the fungus causing white-nose syndrome of bats.</title>
        <authorList>
            <person name="Palmer J.M."/>
            <person name="Drees K.P."/>
            <person name="Foster J.T."/>
            <person name="Lindner D.L."/>
        </authorList>
    </citation>
    <scope>NUCLEOTIDE SEQUENCE [LARGE SCALE GENOMIC DNA]</scope>
    <source>
        <strain evidence="3 4">UAMH 10579</strain>
    </source>
</reference>
<dbReference type="Proteomes" id="UP000091956">
    <property type="component" value="Unassembled WGS sequence"/>
</dbReference>
<proteinExistence type="predicted"/>
<dbReference type="GeneID" id="28836997"/>
<name>A0A1B8GRS0_9PEZI</name>
<feature type="region of interest" description="Disordered" evidence="1">
    <location>
        <begin position="271"/>
        <end position="291"/>
    </location>
</feature>
<protein>
    <recommendedName>
        <fullName evidence="2">DUF6590 domain-containing protein</fullName>
    </recommendedName>
</protein>
<evidence type="ECO:0000256" key="1">
    <source>
        <dbReference type="SAM" id="MobiDB-lite"/>
    </source>
</evidence>